<accession>X6NL40</accession>
<reference evidence="1 2" key="1">
    <citation type="journal article" date="2013" name="Curr. Biol.">
        <title>The Genome of the Foraminiferan Reticulomyxa filosa.</title>
        <authorList>
            <person name="Glockner G."/>
            <person name="Hulsmann N."/>
            <person name="Schleicher M."/>
            <person name="Noegel A.A."/>
            <person name="Eichinger L."/>
            <person name="Gallinger C."/>
            <person name="Pawlowski J."/>
            <person name="Sierra R."/>
            <person name="Euteneuer U."/>
            <person name="Pillet L."/>
            <person name="Moustafa A."/>
            <person name="Platzer M."/>
            <person name="Groth M."/>
            <person name="Szafranski K."/>
            <person name="Schliwa M."/>
        </authorList>
    </citation>
    <scope>NUCLEOTIDE SEQUENCE [LARGE SCALE GENOMIC DNA]</scope>
</reference>
<keyword evidence="2" id="KW-1185">Reference proteome</keyword>
<comment type="caution">
    <text evidence="1">The sequence shown here is derived from an EMBL/GenBank/DDBJ whole genome shotgun (WGS) entry which is preliminary data.</text>
</comment>
<evidence type="ECO:0000313" key="1">
    <source>
        <dbReference type="EMBL" id="ETO27000.1"/>
    </source>
</evidence>
<protein>
    <recommendedName>
        <fullName evidence="3">TRAF-type domain-containing protein</fullName>
    </recommendedName>
</protein>
<evidence type="ECO:0000313" key="2">
    <source>
        <dbReference type="Proteomes" id="UP000023152"/>
    </source>
</evidence>
<dbReference type="Proteomes" id="UP000023152">
    <property type="component" value="Unassembled WGS sequence"/>
</dbReference>
<sequence>MLLWLVQKKNLLEKNYQKKLIKTEAVPLFCDQSCFDKHWVLQLNEKEQVNHFICLICKQVANRPVDIDCPEHEDTEEPLIAGENCLKQYLKNNNNTCPVQPHDGPRYSKNKPLKKQIDELNVICPHQFQQDLKITKNEEGETEGKTSQIPNCNFKGKMKELNEHLDSCPLKPIVCCNIFDLVIKYKELLQQTIRDYEVWFFLFYDMKDKIKDIYFACCNE</sequence>
<evidence type="ECO:0008006" key="3">
    <source>
        <dbReference type="Google" id="ProtNLM"/>
    </source>
</evidence>
<dbReference type="EMBL" id="ASPP01007516">
    <property type="protein sequence ID" value="ETO27000.1"/>
    <property type="molecule type" value="Genomic_DNA"/>
</dbReference>
<organism evidence="1 2">
    <name type="scientific">Reticulomyxa filosa</name>
    <dbReference type="NCBI Taxonomy" id="46433"/>
    <lineage>
        <taxon>Eukaryota</taxon>
        <taxon>Sar</taxon>
        <taxon>Rhizaria</taxon>
        <taxon>Retaria</taxon>
        <taxon>Foraminifera</taxon>
        <taxon>Monothalamids</taxon>
        <taxon>Reticulomyxidae</taxon>
        <taxon>Reticulomyxa</taxon>
    </lineage>
</organism>
<dbReference type="AlphaFoldDB" id="X6NL40"/>
<name>X6NL40_RETFI</name>
<gene>
    <name evidence="1" type="ORF">RFI_10134</name>
</gene>
<dbReference type="Gene3D" id="3.30.40.10">
    <property type="entry name" value="Zinc/RING finger domain, C3HC4 (zinc finger)"/>
    <property type="match status" value="1"/>
</dbReference>
<dbReference type="InterPro" id="IPR013083">
    <property type="entry name" value="Znf_RING/FYVE/PHD"/>
</dbReference>
<proteinExistence type="predicted"/>